<dbReference type="STRING" id="497964.CfE428DRAFT_6020"/>
<sequence>MSYHVVTRWGDSENGPTDQRMREILGELDMEDVEHPDCWLTHETGWTLSISAKSLVTYENPESDGEPRHLTQVPRSKAFQLWKTLAAGDLAKLEEEPWQPGSHPPLSEEELRARRDEAERIRRELDRQFYDSLGDERPDLPCRHEGCPRGSIQFSVFCRPHHFESLYRRPCPFQH</sequence>
<name>B4DAS9_9BACT</name>
<accession>B4DAS9</accession>
<evidence type="ECO:0000313" key="2">
    <source>
        <dbReference type="Proteomes" id="UP000005824"/>
    </source>
</evidence>
<proteinExistence type="predicted"/>
<dbReference type="Proteomes" id="UP000005824">
    <property type="component" value="Unassembled WGS sequence"/>
</dbReference>
<dbReference type="eggNOG" id="ENOG50334EA">
    <property type="taxonomic scope" value="Bacteria"/>
</dbReference>
<keyword evidence="2" id="KW-1185">Reference proteome</keyword>
<reference evidence="1 2" key="1">
    <citation type="journal article" date="2011" name="J. Bacteriol.">
        <title>Genome sequence of Chthoniobacter flavus Ellin428, an aerobic heterotrophic soil bacterium.</title>
        <authorList>
            <person name="Kant R."/>
            <person name="van Passel M.W."/>
            <person name="Palva A."/>
            <person name="Lucas S."/>
            <person name="Lapidus A."/>
            <person name="Glavina Del Rio T."/>
            <person name="Dalin E."/>
            <person name="Tice H."/>
            <person name="Bruce D."/>
            <person name="Goodwin L."/>
            <person name="Pitluck S."/>
            <person name="Larimer F.W."/>
            <person name="Land M.L."/>
            <person name="Hauser L."/>
            <person name="Sangwan P."/>
            <person name="de Vos W.M."/>
            <person name="Janssen P.H."/>
            <person name="Smidt H."/>
        </authorList>
    </citation>
    <scope>NUCLEOTIDE SEQUENCE [LARGE SCALE GENOMIC DNA]</scope>
    <source>
        <strain evidence="1 2">Ellin428</strain>
    </source>
</reference>
<comment type="caution">
    <text evidence="1">The sequence shown here is derived from an EMBL/GenBank/DDBJ whole genome shotgun (WGS) entry which is preliminary data.</text>
</comment>
<dbReference type="EMBL" id="ABVL01000032">
    <property type="protein sequence ID" value="EDY16489.1"/>
    <property type="molecule type" value="Genomic_DNA"/>
</dbReference>
<dbReference type="AlphaFoldDB" id="B4DAS9"/>
<protein>
    <submittedName>
        <fullName evidence="1">Uncharacterized protein</fullName>
    </submittedName>
</protein>
<gene>
    <name evidence="1" type="ORF">CfE428DRAFT_6020</name>
</gene>
<dbReference type="InParanoid" id="B4DAS9"/>
<organism evidence="1 2">
    <name type="scientific">Chthoniobacter flavus Ellin428</name>
    <dbReference type="NCBI Taxonomy" id="497964"/>
    <lineage>
        <taxon>Bacteria</taxon>
        <taxon>Pseudomonadati</taxon>
        <taxon>Verrucomicrobiota</taxon>
        <taxon>Spartobacteria</taxon>
        <taxon>Chthoniobacterales</taxon>
        <taxon>Chthoniobacteraceae</taxon>
        <taxon>Chthoniobacter</taxon>
    </lineage>
</organism>
<evidence type="ECO:0000313" key="1">
    <source>
        <dbReference type="EMBL" id="EDY16489.1"/>
    </source>
</evidence>